<comment type="caution">
    <text evidence="1">The sequence shown here is derived from an EMBL/GenBank/DDBJ whole genome shotgun (WGS) entry which is preliminary data.</text>
</comment>
<dbReference type="Proteomes" id="UP000054805">
    <property type="component" value="Unassembled WGS sequence"/>
</dbReference>
<evidence type="ECO:0000313" key="1">
    <source>
        <dbReference type="EMBL" id="KRZ09716.1"/>
    </source>
</evidence>
<accession>A0A0V1HHW2</accession>
<dbReference type="AlphaFoldDB" id="A0A0V1HHW2"/>
<keyword evidence="2" id="KW-1185">Reference proteome</keyword>
<organism evidence="1 2">
    <name type="scientific">Trichinella pseudospiralis</name>
    <name type="common">Parasitic roundworm</name>
    <dbReference type="NCBI Taxonomy" id="6337"/>
    <lineage>
        <taxon>Eukaryota</taxon>
        <taxon>Metazoa</taxon>
        <taxon>Ecdysozoa</taxon>
        <taxon>Nematoda</taxon>
        <taxon>Enoplea</taxon>
        <taxon>Dorylaimia</taxon>
        <taxon>Trichinellida</taxon>
        <taxon>Trichinellidae</taxon>
        <taxon>Trichinella</taxon>
    </lineage>
</organism>
<reference evidence="1 2" key="1">
    <citation type="submission" date="2015-01" db="EMBL/GenBank/DDBJ databases">
        <title>Evolution of Trichinella species and genotypes.</title>
        <authorList>
            <person name="Korhonen P.K."/>
            <person name="Edoardo P."/>
            <person name="Giuseppe L.R."/>
            <person name="Gasser R.B."/>
        </authorList>
    </citation>
    <scope>NUCLEOTIDE SEQUENCE [LARGE SCALE GENOMIC DNA]</scope>
    <source>
        <strain evidence="1">ISS588</strain>
    </source>
</reference>
<sequence>MKDSLQKKPIIIQTFVGKERSNYCIAPNHEHQLKNYGFAFALYLLNDRSSDSNHALETARMALTLTEIGF</sequence>
<gene>
    <name evidence="1" type="ORF">T4B_2642</name>
</gene>
<proteinExistence type="predicted"/>
<dbReference type="EMBL" id="JYDS01000375">
    <property type="protein sequence ID" value="KRZ09716.1"/>
    <property type="molecule type" value="Genomic_DNA"/>
</dbReference>
<protein>
    <submittedName>
        <fullName evidence="1">Uncharacterized protein</fullName>
    </submittedName>
</protein>
<name>A0A0V1HHW2_TRIPS</name>
<evidence type="ECO:0000313" key="2">
    <source>
        <dbReference type="Proteomes" id="UP000054805"/>
    </source>
</evidence>